<evidence type="ECO:0000313" key="3">
    <source>
        <dbReference type="Proteomes" id="UP000275461"/>
    </source>
</evidence>
<feature type="chain" id="PRO_5019867221" evidence="1">
    <location>
        <begin position="25"/>
        <end position="274"/>
    </location>
</feature>
<dbReference type="Gene3D" id="3.40.190.10">
    <property type="entry name" value="Periplasmic binding protein-like II"/>
    <property type="match status" value="2"/>
</dbReference>
<reference evidence="2 3" key="1">
    <citation type="submission" date="2018-10" db="EMBL/GenBank/DDBJ databases">
        <title>Genomic Encyclopedia of Type Strains, Phase IV (KMG-IV): sequencing the most valuable type-strain genomes for metagenomic binning, comparative biology and taxonomic classification.</title>
        <authorList>
            <person name="Goeker M."/>
        </authorList>
    </citation>
    <scope>NUCLEOTIDE SEQUENCE [LARGE SCALE GENOMIC DNA]</scope>
    <source>
        <strain evidence="2 3">DSM 12769</strain>
    </source>
</reference>
<accession>A0A498BSV5</accession>
<dbReference type="RefSeq" id="WP_121442886.1">
    <property type="nucleotide sequence ID" value="NZ_RCDA01000004.1"/>
</dbReference>
<dbReference type="AlphaFoldDB" id="A0A498BSV5"/>
<evidence type="ECO:0000256" key="1">
    <source>
        <dbReference type="SAM" id="SignalP"/>
    </source>
</evidence>
<gene>
    <name evidence="2" type="ORF">DFR31_2367</name>
</gene>
<dbReference type="Pfam" id="PF13531">
    <property type="entry name" value="SBP_bac_11"/>
    <property type="match status" value="1"/>
</dbReference>
<dbReference type="NCBIfam" id="NF002918">
    <property type="entry name" value="PRK03537.1-4"/>
    <property type="match status" value="1"/>
</dbReference>
<dbReference type="PANTHER" id="PTHR30632">
    <property type="entry name" value="MOLYBDATE-BINDING PERIPLASMIC PROTEIN"/>
    <property type="match status" value="1"/>
</dbReference>
<sequence length="274" mass="29083">MGNKWFVSLVCGAVMTTALSSAHASEPVALYAAGSLRAALNDVADAYTAQYGVEVERTFAPSGLLRERIEGGEAPDVFASANMAHPERLAAAGQGGPVVRFARNRLCGLAQAGLDVDRERFLEVLLDDDVRVGTSTPKADPSGDYAWELFERAEDARPGSYEQLDGKALQLTGGPDSEPAPDGRNLYAWVMTEDRADIFLTYCTNAVLAREDTGSLQIIQVPDALGVGADYGLTVLSPGRADATRLALFMLSAEGQSILAGYGFDTSENPATEE</sequence>
<protein>
    <submittedName>
        <fullName evidence="2">Molybdenum ABC transporter molybdate-binding protein</fullName>
    </submittedName>
</protein>
<name>A0A498BSV5_9GAMM</name>
<evidence type="ECO:0000313" key="2">
    <source>
        <dbReference type="EMBL" id="RLK47053.1"/>
    </source>
</evidence>
<organism evidence="2 3">
    <name type="scientific">Alkalispirillum mobile</name>
    <dbReference type="NCBI Taxonomy" id="85925"/>
    <lineage>
        <taxon>Bacteria</taxon>
        <taxon>Pseudomonadati</taxon>
        <taxon>Pseudomonadota</taxon>
        <taxon>Gammaproteobacteria</taxon>
        <taxon>Chromatiales</taxon>
        <taxon>Ectothiorhodospiraceae</taxon>
        <taxon>Alkalispirillum</taxon>
    </lineage>
</organism>
<keyword evidence="3" id="KW-1185">Reference proteome</keyword>
<dbReference type="GO" id="GO:0015689">
    <property type="term" value="P:molybdate ion transport"/>
    <property type="evidence" value="ECO:0007669"/>
    <property type="project" value="TreeGrafter"/>
</dbReference>
<dbReference type="SUPFAM" id="SSF53850">
    <property type="entry name" value="Periplasmic binding protein-like II"/>
    <property type="match status" value="1"/>
</dbReference>
<dbReference type="PANTHER" id="PTHR30632:SF0">
    <property type="entry name" value="SULFATE-BINDING PROTEIN"/>
    <property type="match status" value="1"/>
</dbReference>
<dbReference type="Proteomes" id="UP000275461">
    <property type="component" value="Unassembled WGS sequence"/>
</dbReference>
<dbReference type="NCBIfam" id="NF002917">
    <property type="entry name" value="PRK03537.1-3"/>
    <property type="match status" value="1"/>
</dbReference>
<dbReference type="OrthoDB" id="9785015at2"/>
<dbReference type="EMBL" id="RCDA01000004">
    <property type="protein sequence ID" value="RLK47053.1"/>
    <property type="molecule type" value="Genomic_DNA"/>
</dbReference>
<feature type="signal peptide" evidence="1">
    <location>
        <begin position="1"/>
        <end position="24"/>
    </location>
</feature>
<comment type="caution">
    <text evidence="2">The sequence shown here is derived from an EMBL/GenBank/DDBJ whole genome shotgun (WGS) entry which is preliminary data.</text>
</comment>
<proteinExistence type="predicted"/>
<dbReference type="InterPro" id="IPR050682">
    <property type="entry name" value="ModA/WtpA"/>
</dbReference>
<keyword evidence="1" id="KW-0732">Signal</keyword>
<dbReference type="GO" id="GO:0030973">
    <property type="term" value="F:molybdate ion binding"/>
    <property type="evidence" value="ECO:0007669"/>
    <property type="project" value="TreeGrafter"/>
</dbReference>